<dbReference type="SMART" id="SM00387">
    <property type="entry name" value="HATPase_c"/>
    <property type="match status" value="1"/>
</dbReference>
<keyword evidence="6" id="KW-0812">Transmembrane</keyword>
<keyword evidence="5 14" id="KW-0808">Transferase</keyword>
<evidence type="ECO:0000256" key="7">
    <source>
        <dbReference type="ARBA" id="ARBA00022741"/>
    </source>
</evidence>
<dbReference type="GO" id="GO:0005524">
    <property type="term" value="F:ATP binding"/>
    <property type="evidence" value="ECO:0007669"/>
    <property type="project" value="UniProtKB-KW"/>
</dbReference>
<evidence type="ECO:0000256" key="12">
    <source>
        <dbReference type="ARBA" id="ARBA00023136"/>
    </source>
</evidence>
<evidence type="ECO:0000256" key="8">
    <source>
        <dbReference type="ARBA" id="ARBA00022777"/>
    </source>
</evidence>
<keyword evidence="10" id="KW-1133">Transmembrane helix</keyword>
<keyword evidence="4" id="KW-0597">Phosphoprotein</keyword>
<dbReference type="EMBL" id="JACHEK010000008">
    <property type="protein sequence ID" value="MBB6145887.1"/>
    <property type="molecule type" value="Genomic_DNA"/>
</dbReference>
<name>A0A841JZU2_9BACT</name>
<accession>A0A841JZU2</accession>
<dbReference type="PROSITE" id="PS50109">
    <property type="entry name" value="HIS_KIN"/>
    <property type="match status" value="1"/>
</dbReference>
<dbReference type="InterPro" id="IPR003661">
    <property type="entry name" value="HisK_dim/P_dom"/>
</dbReference>
<reference evidence="14 15" key="1">
    <citation type="submission" date="2020-08" db="EMBL/GenBank/DDBJ databases">
        <title>Genomic Encyclopedia of Type Strains, Phase IV (KMG-IV): sequencing the most valuable type-strain genomes for metagenomic binning, comparative biology and taxonomic classification.</title>
        <authorList>
            <person name="Goeker M."/>
        </authorList>
    </citation>
    <scope>NUCLEOTIDE SEQUENCE [LARGE SCALE GENOMIC DNA]</scope>
    <source>
        <strain evidence="14 15">DSM 103733</strain>
    </source>
</reference>
<keyword evidence="12" id="KW-0472">Membrane</keyword>
<dbReference type="CDD" id="cd00082">
    <property type="entry name" value="HisKA"/>
    <property type="match status" value="1"/>
</dbReference>
<dbReference type="InterPro" id="IPR036097">
    <property type="entry name" value="HisK_dim/P_sf"/>
</dbReference>
<evidence type="ECO:0000313" key="15">
    <source>
        <dbReference type="Proteomes" id="UP000538666"/>
    </source>
</evidence>
<dbReference type="CDD" id="cd00075">
    <property type="entry name" value="HATPase"/>
    <property type="match status" value="1"/>
</dbReference>
<dbReference type="EC" id="2.7.13.3" evidence="3"/>
<keyword evidence="7" id="KW-0547">Nucleotide-binding</keyword>
<evidence type="ECO:0000256" key="10">
    <source>
        <dbReference type="ARBA" id="ARBA00022989"/>
    </source>
</evidence>
<keyword evidence="15" id="KW-1185">Reference proteome</keyword>
<dbReference type="PANTHER" id="PTHR45569">
    <property type="entry name" value="SENSOR PROTEIN KDPD"/>
    <property type="match status" value="1"/>
</dbReference>
<evidence type="ECO:0000256" key="2">
    <source>
        <dbReference type="ARBA" id="ARBA00004141"/>
    </source>
</evidence>
<evidence type="ECO:0000259" key="13">
    <source>
        <dbReference type="PROSITE" id="PS50109"/>
    </source>
</evidence>
<feature type="domain" description="Histidine kinase" evidence="13">
    <location>
        <begin position="261"/>
        <end position="475"/>
    </location>
</feature>
<dbReference type="InterPro" id="IPR025201">
    <property type="entry name" value="KdpD_TM"/>
</dbReference>
<evidence type="ECO:0000256" key="4">
    <source>
        <dbReference type="ARBA" id="ARBA00022553"/>
    </source>
</evidence>
<dbReference type="InterPro" id="IPR003594">
    <property type="entry name" value="HATPase_dom"/>
</dbReference>
<dbReference type="InterPro" id="IPR038318">
    <property type="entry name" value="KdpD_sf"/>
</dbReference>
<gene>
    <name evidence="14" type="ORF">HNQ77_003857</name>
</gene>
<evidence type="ECO:0000256" key="5">
    <source>
        <dbReference type="ARBA" id="ARBA00022679"/>
    </source>
</evidence>
<dbReference type="AlphaFoldDB" id="A0A841JZU2"/>
<proteinExistence type="predicted"/>
<keyword evidence="8 14" id="KW-0418">Kinase</keyword>
<evidence type="ECO:0000313" key="14">
    <source>
        <dbReference type="EMBL" id="MBB6145887.1"/>
    </source>
</evidence>
<evidence type="ECO:0000256" key="1">
    <source>
        <dbReference type="ARBA" id="ARBA00000085"/>
    </source>
</evidence>
<dbReference type="PANTHER" id="PTHR45569:SF1">
    <property type="entry name" value="SENSOR PROTEIN KDPD"/>
    <property type="match status" value="1"/>
</dbReference>
<keyword evidence="11" id="KW-0902">Two-component regulatory system</keyword>
<dbReference type="InterPro" id="IPR004358">
    <property type="entry name" value="Sig_transdc_His_kin-like_C"/>
</dbReference>
<evidence type="ECO:0000256" key="11">
    <source>
        <dbReference type="ARBA" id="ARBA00023012"/>
    </source>
</evidence>
<dbReference type="Gene3D" id="1.10.287.130">
    <property type="match status" value="1"/>
</dbReference>
<dbReference type="GO" id="GO:0000155">
    <property type="term" value="F:phosphorelay sensor kinase activity"/>
    <property type="evidence" value="ECO:0007669"/>
    <property type="project" value="InterPro"/>
</dbReference>
<dbReference type="Pfam" id="PF02518">
    <property type="entry name" value="HATPase_c"/>
    <property type="match status" value="1"/>
</dbReference>
<evidence type="ECO:0000256" key="6">
    <source>
        <dbReference type="ARBA" id="ARBA00022692"/>
    </source>
</evidence>
<comment type="subcellular location">
    <subcellularLocation>
        <location evidence="2">Membrane</location>
        <topology evidence="2">Multi-pass membrane protein</topology>
    </subcellularLocation>
</comment>
<dbReference type="Proteomes" id="UP000538666">
    <property type="component" value="Unassembled WGS sequence"/>
</dbReference>
<evidence type="ECO:0000256" key="9">
    <source>
        <dbReference type="ARBA" id="ARBA00022840"/>
    </source>
</evidence>
<dbReference type="InterPro" id="IPR036890">
    <property type="entry name" value="HATPase_C_sf"/>
</dbReference>
<dbReference type="Pfam" id="PF13493">
    <property type="entry name" value="DUF4118"/>
    <property type="match status" value="1"/>
</dbReference>
<dbReference type="Gene3D" id="1.20.120.620">
    <property type="entry name" value="Backbone structure of the membrane domain of e. Coli histidine kinase receptor kdpd"/>
    <property type="match status" value="1"/>
</dbReference>
<sequence>MLRIRIRSTLLVLAASAFFIGFGMVANHHLNLAATISVYLFVTLAIAHNAGFAEASIVSVVATLCLEYYFAPPLMSFRVDRPENWTALGTFEGVSLIVSRLSHRARRHQLMLERQSTEQKALGELCRDLLLLDWKQSPEKQLCALIKATFPLHGVALWNAYEDTFSSSGETPGAEDATKAVYFSERNYDDVSNRTSFRVLFFGTRAVGALMLHGHSIDSLSINSIASITAMAIERTRSLGVELNVEAERQSEQLRSALLDGLAHAFKTPLATITIASSGLLAAQELNARQTRLVNLIEREATRLSQLTTRLLRTSQLDPAQVVVREKVVELRPLIQGVLDECATQLKARRVDISITPEANTVRCDPQLLNLALVQILDNAAKYGIQDSLVRISADRSGLQAILRIHNQGSYIPLSERNKVFTRFYRSPSVEHRAPGTGLGLSVAKKAIEAHGGKISIESDVLGGTTFVVAIPAYTEEHA</sequence>
<dbReference type="PRINTS" id="PR00344">
    <property type="entry name" value="BCTRLSENSOR"/>
</dbReference>
<evidence type="ECO:0000256" key="3">
    <source>
        <dbReference type="ARBA" id="ARBA00012438"/>
    </source>
</evidence>
<keyword evidence="9" id="KW-0067">ATP-binding</keyword>
<dbReference type="RefSeq" id="WP_156186072.1">
    <property type="nucleotide sequence ID" value="NZ_JACHEK010000008.1"/>
</dbReference>
<dbReference type="SMART" id="SM00388">
    <property type="entry name" value="HisKA"/>
    <property type="match status" value="1"/>
</dbReference>
<dbReference type="SUPFAM" id="SSF47384">
    <property type="entry name" value="Homodimeric domain of signal transducing histidine kinase"/>
    <property type="match status" value="1"/>
</dbReference>
<dbReference type="GO" id="GO:0005886">
    <property type="term" value="C:plasma membrane"/>
    <property type="evidence" value="ECO:0007669"/>
    <property type="project" value="TreeGrafter"/>
</dbReference>
<comment type="caution">
    <text evidence="14">The sequence shown here is derived from an EMBL/GenBank/DDBJ whole genome shotgun (WGS) entry which is preliminary data.</text>
</comment>
<dbReference type="Pfam" id="PF00512">
    <property type="entry name" value="HisKA"/>
    <property type="match status" value="1"/>
</dbReference>
<dbReference type="InterPro" id="IPR005467">
    <property type="entry name" value="His_kinase_dom"/>
</dbReference>
<comment type="catalytic activity">
    <reaction evidence="1">
        <text>ATP + protein L-histidine = ADP + protein N-phospho-L-histidine.</text>
        <dbReference type="EC" id="2.7.13.3"/>
    </reaction>
</comment>
<dbReference type="OrthoDB" id="108917at2"/>
<dbReference type="SUPFAM" id="SSF55874">
    <property type="entry name" value="ATPase domain of HSP90 chaperone/DNA topoisomerase II/histidine kinase"/>
    <property type="match status" value="1"/>
</dbReference>
<organism evidence="14 15">
    <name type="scientific">Silvibacterium bohemicum</name>
    <dbReference type="NCBI Taxonomy" id="1577686"/>
    <lineage>
        <taxon>Bacteria</taxon>
        <taxon>Pseudomonadati</taxon>
        <taxon>Acidobacteriota</taxon>
        <taxon>Terriglobia</taxon>
        <taxon>Terriglobales</taxon>
        <taxon>Acidobacteriaceae</taxon>
        <taxon>Silvibacterium</taxon>
    </lineage>
</organism>
<protein>
    <recommendedName>
        <fullName evidence="3">histidine kinase</fullName>
        <ecNumber evidence="3">2.7.13.3</ecNumber>
    </recommendedName>
</protein>
<dbReference type="InterPro" id="IPR052023">
    <property type="entry name" value="Histidine_kinase_KdpD"/>
</dbReference>
<dbReference type="Gene3D" id="3.30.565.10">
    <property type="entry name" value="Histidine kinase-like ATPase, C-terminal domain"/>
    <property type="match status" value="1"/>
</dbReference>